<evidence type="ECO:0000313" key="9">
    <source>
        <dbReference type="Proteomes" id="UP000027238"/>
    </source>
</evidence>
<feature type="region of interest" description="Disordered" evidence="6">
    <location>
        <begin position="192"/>
        <end position="211"/>
    </location>
</feature>
<feature type="compositionally biased region" description="Basic and acidic residues" evidence="6">
    <location>
        <begin position="113"/>
        <end position="125"/>
    </location>
</feature>
<dbReference type="InterPro" id="IPR051027">
    <property type="entry name" value="bZIP_transcription_factors"/>
</dbReference>
<protein>
    <submittedName>
        <fullName evidence="8">Putative bZIP transcription factor</fullName>
    </submittedName>
</protein>
<evidence type="ECO:0000256" key="5">
    <source>
        <dbReference type="ARBA" id="ARBA00023242"/>
    </source>
</evidence>
<dbReference type="Pfam" id="PF00170">
    <property type="entry name" value="bZIP_1"/>
    <property type="match status" value="1"/>
</dbReference>
<dbReference type="HOGENOM" id="CLU_831588_0_0_1"/>
<comment type="caution">
    <text evidence="8">The sequence shown here is derived from an EMBL/GenBank/DDBJ whole genome shotgun (WGS) entry which is preliminary data.</text>
</comment>
<dbReference type="SUPFAM" id="SSF57959">
    <property type="entry name" value="Leucine zipper domain"/>
    <property type="match status" value="1"/>
</dbReference>
<evidence type="ECO:0000256" key="2">
    <source>
        <dbReference type="ARBA" id="ARBA00023015"/>
    </source>
</evidence>
<dbReference type="GO" id="GO:0003677">
    <property type="term" value="F:DNA binding"/>
    <property type="evidence" value="ECO:0007669"/>
    <property type="project" value="UniProtKB-KW"/>
</dbReference>
<proteinExistence type="predicted"/>
<gene>
    <name evidence="8" type="ORF">CSUB01_03219</name>
</gene>
<comment type="subcellular location">
    <subcellularLocation>
        <location evidence="1">Nucleus</location>
    </subcellularLocation>
</comment>
<evidence type="ECO:0000256" key="3">
    <source>
        <dbReference type="ARBA" id="ARBA00023125"/>
    </source>
</evidence>
<dbReference type="Proteomes" id="UP000027238">
    <property type="component" value="Unassembled WGS sequence"/>
</dbReference>
<organism evidence="8 9">
    <name type="scientific">Colletotrichum sublineola</name>
    <name type="common">Sorghum anthracnose fungus</name>
    <dbReference type="NCBI Taxonomy" id="1173701"/>
    <lineage>
        <taxon>Eukaryota</taxon>
        <taxon>Fungi</taxon>
        <taxon>Dikarya</taxon>
        <taxon>Ascomycota</taxon>
        <taxon>Pezizomycotina</taxon>
        <taxon>Sordariomycetes</taxon>
        <taxon>Hypocreomycetidae</taxon>
        <taxon>Glomerellales</taxon>
        <taxon>Glomerellaceae</taxon>
        <taxon>Colletotrichum</taxon>
        <taxon>Colletotrichum graminicola species complex</taxon>
    </lineage>
</organism>
<feature type="domain" description="BZIP" evidence="7">
    <location>
        <begin position="183"/>
        <end position="246"/>
    </location>
</feature>
<dbReference type="OMA" id="THSKADM"/>
<reference evidence="9" key="1">
    <citation type="journal article" date="2014" name="Genome Announc.">
        <title>Draft genome sequence of Colletotrichum sublineola, a destructive pathogen of cultivated sorghum.</title>
        <authorList>
            <person name="Baroncelli R."/>
            <person name="Sanz-Martin J.M."/>
            <person name="Rech G.E."/>
            <person name="Sukno S.A."/>
            <person name="Thon M.R."/>
        </authorList>
    </citation>
    <scope>NUCLEOTIDE SEQUENCE [LARGE SCALE GENOMIC DNA]</scope>
    <source>
        <strain evidence="9">TX430BB</strain>
    </source>
</reference>
<dbReference type="GO" id="GO:0003700">
    <property type="term" value="F:DNA-binding transcription factor activity"/>
    <property type="evidence" value="ECO:0007669"/>
    <property type="project" value="InterPro"/>
</dbReference>
<evidence type="ECO:0000259" key="7">
    <source>
        <dbReference type="PROSITE" id="PS50217"/>
    </source>
</evidence>
<dbReference type="eggNOG" id="KOG1414">
    <property type="taxonomic scope" value="Eukaryota"/>
</dbReference>
<dbReference type="PROSITE" id="PS50217">
    <property type="entry name" value="BZIP"/>
    <property type="match status" value="1"/>
</dbReference>
<dbReference type="CDD" id="cd14687">
    <property type="entry name" value="bZIP_ATF2"/>
    <property type="match status" value="1"/>
</dbReference>
<feature type="region of interest" description="Disordered" evidence="6">
    <location>
        <begin position="79"/>
        <end position="186"/>
    </location>
</feature>
<feature type="region of interest" description="Disordered" evidence="6">
    <location>
        <begin position="1"/>
        <end position="21"/>
    </location>
</feature>
<dbReference type="InterPro" id="IPR004827">
    <property type="entry name" value="bZIP"/>
</dbReference>
<keyword evidence="4" id="KW-0804">Transcription</keyword>
<keyword evidence="9" id="KW-1185">Reference proteome</keyword>
<dbReference type="GO" id="GO:0005634">
    <property type="term" value="C:nucleus"/>
    <property type="evidence" value="ECO:0007669"/>
    <property type="project" value="UniProtKB-SubCell"/>
</dbReference>
<dbReference type="InterPro" id="IPR002112">
    <property type="entry name" value="Leuzip_Jun"/>
</dbReference>
<dbReference type="InterPro" id="IPR046347">
    <property type="entry name" value="bZIP_sf"/>
</dbReference>
<dbReference type="PRINTS" id="PR00043">
    <property type="entry name" value="LEUZIPPRJUN"/>
</dbReference>
<dbReference type="STRING" id="1173701.A0A066WTB3"/>
<keyword evidence="5" id="KW-0539">Nucleus</keyword>
<sequence length="334" mass="35070">MDFSVDDGLSATHPSERSTTTATAAAAAAAAAATSSSSARLATVPATTITIPAAIGKPRRGALSFDFDPCITMVYSGPPGSSCGNPSESLSSPTSSLLSLVGPPFTQPSGDTRLIHPEVESPETSKRRRGRPRLSETGQRARAAPTPAKAGSKTKRRRPSTTSASDDDDSSSYVGGGGGDDDDDKKNRVRARNREAAHKCRQKTQKGISQLQTQEAVMGGINKSLKSEAEMLRGEILLLKHMVLQHSGCGCSFIEEYIAGAAQNLVQSGARIATTPGGGHTETDGQHSMAGGDDCYIDRSGYDTHSKADMYLNGFESGLFDFDSTPYHVTGIQL</sequence>
<keyword evidence="2" id="KW-0805">Transcription regulation</keyword>
<dbReference type="Gene3D" id="1.20.5.170">
    <property type="match status" value="1"/>
</dbReference>
<name>A0A066WTB3_COLSU</name>
<evidence type="ECO:0000313" key="8">
    <source>
        <dbReference type="EMBL" id="KDN59902.1"/>
    </source>
</evidence>
<dbReference type="PANTHER" id="PTHR19304">
    <property type="entry name" value="CYCLIC-AMP RESPONSE ELEMENT BINDING PROTEIN"/>
    <property type="match status" value="1"/>
</dbReference>
<evidence type="ECO:0000256" key="4">
    <source>
        <dbReference type="ARBA" id="ARBA00023163"/>
    </source>
</evidence>
<dbReference type="AlphaFoldDB" id="A0A066WTB3"/>
<accession>A0A066WTB3</accession>
<evidence type="ECO:0000256" key="6">
    <source>
        <dbReference type="SAM" id="MobiDB-lite"/>
    </source>
</evidence>
<feature type="compositionally biased region" description="Low complexity" evidence="6">
    <location>
        <begin position="79"/>
        <end position="104"/>
    </location>
</feature>
<dbReference type="SMART" id="SM00338">
    <property type="entry name" value="BRLZ"/>
    <property type="match status" value="1"/>
</dbReference>
<dbReference type="EMBL" id="JMSE01001575">
    <property type="protein sequence ID" value="KDN59902.1"/>
    <property type="molecule type" value="Genomic_DNA"/>
</dbReference>
<keyword evidence="3" id="KW-0238">DNA-binding</keyword>
<dbReference type="PROSITE" id="PS00036">
    <property type="entry name" value="BZIP_BASIC"/>
    <property type="match status" value="1"/>
</dbReference>
<evidence type="ECO:0000256" key="1">
    <source>
        <dbReference type="ARBA" id="ARBA00004123"/>
    </source>
</evidence>
<dbReference type="OrthoDB" id="295274at2759"/>